<dbReference type="EMBL" id="GBRH01242946">
    <property type="protein sequence ID" value="JAD54949.1"/>
    <property type="molecule type" value="Transcribed_RNA"/>
</dbReference>
<reference evidence="1" key="2">
    <citation type="journal article" date="2015" name="Data Brief">
        <title>Shoot transcriptome of the giant reed, Arundo donax.</title>
        <authorList>
            <person name="Barrero R.A."/>
            <person name="Guerrero F.D."/>
            <person name="Moolhuijzen P."/>
            <person name="Goolsby J.A."/>
            <person name="Tidwell J."/>
            <person name="Bellgard S.E."/>
            <person name="Bellgard M.I."/>
        </authorList>
    </citation>
    <scope>NUCLEOTIDE SEQUENCE</scope>
    <source>
        <tissue evidence="1">Shoot tissue taken approximately 20 cm above the soil surface</tissue>
    </source>
</reference>
<organism evidence="1">
    <name type="scientific">Arundo donax</name>
    <name type="common">Giant reed</name>
    <name type="synonym">Donax arundinaceus</name>
    <dbReference type="NCBI Taxonomy" id="35708"/>
    <lineage>
        <taxon>Eukaryota</taxon>
        <taxon>Viridiplantae</taxon>
        <taxon>Streptophyta</taxon>
        <taxon>Embryophyta</taxon>
        <taxon>Tracheophyta</taxon>
        <taxon>Spermatophyta</taxon>
        <taxon>Magnoliopsida</taxon>
        <taxon>Liliopsida</taxon>
        <taxon>Poales</taxon>
        <taxon>Poaceae</taxon>
        <taxon>PACMAD clade</taxon>
        <taxon>Arundinoideae</taxon>
        <taxon>Arundineae</taxon>
        <taxon>Arundo</taxon>
    </lineage>
</organism>
<protein>
    <submittedName>
        <fullName evidence="1">Uncharacterized protein</fullName>
    </submittedName>
</protein>
<sequence length="58" mass="6069">MGGGAPMWPTGPRAQMHASGGFQQIICLLASILRWHGTGVNFTGGGGHGEQGRDKQHL</sequence>
<accession>A0A0A9AT74</accession>
<dbReference type="AlphaFoldDB" id="A0A0A9AT74"/>
<reference evidence="1" key="1">
    <citation type="submission" date="2014-09" db="EMBL/GenBank/DDBJ databases">
        <authorList>
            <person name="Magalhaes I.L.F."/>
            <person name="Oliveira U."/>
            <person name="Santos F.R."/>
            <person name="Vidigal T.H.D.A."/>
            <person name="Brescovit A.D."/>
            <person name="Santos A.J."/>
        </authorList>
    </citation>
    <scope>NUCLEOTIDE SEQUENCE</scope>
    <source>
        <tissue evidence="1">Shoot tissue taken approximately 20 cm above the soil surface</tissue>
    </source>
</reference>
<evidence type="ECO:0000313" key="1">
    <source>
        <dbReference type="EMBL" id="JAD54949.1"/>
    </source>
</evidence>
<name>A0A0A9AT74_ARUDO</name>
<proteinExistence type="predicted"/>